<dbReference type="InterPro" id="IPR011990">
    <property type="entry name" value="TPR-like_helical_dom_sf"/>
</dbReference>
<sequence>MCRRMTLRTAGRVAAQESAQSLTRQFSVAASARAFLLEMQQARVACNVLHYNASIIACHRSSEWENALDFFVEMQQRNLQQDQALSWRALCLFSNMCRRRIQADSTCSSAVRACDLGSKWTSALKFLQHMMDDESSRSRGSCWQKSEMDDFTEQLKEVELLQRVVRYLGYLPAPLPGPAPKTGVGVLTEPEKRLFQGVRFRGSET</sequence>
<dbReference type="EMBL" id="CAMXCT030000252">
    <property type="protein sequence ID" value="CAL4763520.1"/>
    <property type="molecule type" value="Genomic_DNA"/>
</dbReference>
<evidence type="ECO:0000313" key="4">
    <source>
        <dbReference type="Proteomes" id="UP001152797"/>
    </source>
</evidence>
<dbReference type="InterPro" id="IPR002885">
    <property type="entry name" value="PPR_rpt"/>
</dbReference>
<dbReference type="EMBL" id="CAMXCT020000252">
    <property type="protein sequence ID" value="CAL1129583.1"/>
    <property type="molecule type" value="Genomic_DNA"/>
</dbReference>
<dbReference type="Proteomes" id="UP001152797">
    <property type="component" value="Unassembled WGS sequence"/>
</dbReference>
<dbReference type="EMBL" id="CAMXCT010000252">
    <property type="protein sequence ID" value="CAI3976208.1"/>
    <property type="molecule type" value="Genomic_DNA"/>
</dbReference>
<evidence type="ECO:0000313" key="3">
    <source>
        <dbReference type="EMBL" id="CAL4763520.1"/>
    </source>
</evidence>
<comment type="caution">
    <text evidence="2">The sequence shown here is derived from an EMBL/GenBank/DDBJ whole genome shotgun (WGS) entry which is preliminary data.</text>
</comment>
<gene>
    <name evidence="2" type="ORF">C1SCF055_LOCUS4447</name>
</gene>
<dbReference type="Gene3D" id="1.25.40.10">
    <property type="entry name" value="Tetratricopeptide repeat domain"/>
    <property type="match status" value="1"/>
</dbReference>
<feature type="repeat" description="PPR" evidence="1">
    <location>
        <begin position="47"/>
        <end position="81"/>
    </location>
</feature>
<evidence type="ECO:0000256" key="1">
    <source>
        <dbReference type="PROSITE-ProRule" id="PRU00708"/>
    </source>
</evidence>
<evidence type="ECO:0000313" key="2">
    <source>
        <dbReference type="EMBL" id="CAI3976208.1"/>
    </source>
</evidence>
<dbReference type="PROSITE" id="PS51375">
    <property type="entry name" value="PPR"/>
    <property type="match status" value="1"/>
</dbReference>
<organism evidence="2">
    <name type="scientific">Cladocopium goreaui</name>
    <dbReference type="NCBI Taxonomy" id="2562237"/>
    <lineage>
        <taxon>Eukaryota</taxon>
        <taxon>Sar</taxon>
        <taxon>Alveolata</taxon>
        <taxon>Dinophyceae</taxon>
        <taxon>Suessiales</taxon>
        <taxon>Symbiodiniaceae</taxon>
        <taxon>Cladocopium</taxon>
    </lineage>
</organism>
<keyword evidence="4" id="KW-1185">Reference proteome</keyword>
<feature type="non-terminal residue" evidence="2">
    <location>
        <position position="1"/>
    </location>
</feature>
<reference evidence="2" key="1">
    <citation type="submission" date="2022-10" db="EMBL/GenBank/DDBJ databases">
        <authorList>
            <person name="Chen Y."/>
            <person name="Dougan E. K."/>
            <person name="Chan C."/>
            <person name="Rhodes N."/>
            <person name="Thang M."/>
        </authorList>
    </citation>
    <scope>NUCLEOTIDE SEQUENCE</scope>
</reference>
<protein>
    <submittedName>
        <fullName evidence="3">Pentacotripeptide-repeat region of PRORP domain-containing protein</fullName>
    </submittedName>
</protein>
<name>A0A9P1BPN6_9DINO</name>
<proteinExistence type="predicted"/>
<dbReference type="AlphaFoldDB" id="A0A9P1BPN6"/>
<accession>A0A9P1BPN6</accession>
<reference evidence="3 4" key="2">
    <citation type="submission" date="2024-05" db="EMBL/GenBank/DDBJ databases">
        <authorList>
            <person name="Chen Y."/>
            <person name="Shah S."/>
            <person name="Dougan E. K."/>
            <person name="Thang M."/>
            <person name="Chan C."/>
        </authorList>
    </citation>
    <scope>NUCLEOTIDE SEQUENCE [LARGE SCALE GENOMIC DNA]</scope>
</reference>